<dbReference type="GO" id="GO:0016788">
    <property type="term" value="F:hydrolase activity, acting on ester bonds"/>
    <property type="evidence" value="ECO:0007669"/>
    <property type="project" value="UniProtKB-ARBA"/>
</dbReference>
<keyword evidence="2" id="KW-1185">Reference proteome</keyword>
<dbReference type="InterPro" id="IPR036514">
    <property type="entry name" value="SGNH_hydro_sf"/>
</dbReference>
<proteinExistence type="predicted"/>
<dbReference type="RefSeq" id="WP_143062444.1">
    <property type="nucleotide sequence ID" value="NZ_FNYE01000067.1"/>
</dbReference>
<dbReference type="AlphaFoldDB" id="A0A1H7EHC8"/>
<evidence type="ECO:0000313" key="1">
    <source>
        <dbReference type="EMBL" id="SEK13356.1"/>
    </source>
</evidence>
<name>A0A1H7EHC8_9BURK</name>
<protein>
    <recommendedName>
        <fullName evidence="3">GDSL-like Lipase/Acylhydrolase family protein</fullName>
    </recommendedName>
</protein>
<dbReference type="EMBL" id="FNYE01000067">
    <property type="protein sequence ID" value="SEK13356.1"/>
    <property type="molecule type" value="Genomic_DNA"/>
</dbReference>
<dbReference type="SUPFAM" id="SSF52266">
    <property type="entry name" value="SGNH hydrolase"/>
    <property type="match status" value="1"/>
</dbReference>
<dbReference type="Gene3D" id="3.40.50.1110">
    <property type="entry name" value="SGNH hydrolase"/>
    <property type="match status" value="1"/>
</dbReference>
<evidence type="ECO:0000313" key="2">
    <source>
        <dbReference type="Proteomes" id="UP000198866"/>
    </source>
</evidence>
<organism evidence="1 2">
    <name type="scientific">Paraburkholderia diazotrophica</name>
    <dbReference type="NCBI Taxonomy" id="667676"/>
    <lineage>
        <taxon>Bacteria</taxon>
        <taxon>Pseudomonadati</taxon>
        <taxon>Pseudomonadota</taxon>
        <taxon>Betaproteobacteria</taxon>
        <taxon>Burkholderiales</taxon>
        <taxon>Burkholderiaceae</taxon>
        <taxon>Paraburkholderia</taxon>
    </lineage>
</organism>
<dbReference type="OrthoDB" id="6194308at2"/>
<sequence length="298" mass="33218">MSTYDATAEYNVYSETQRRIEEDLKRRAEENQARVDEIRQQRRHLSGGTTPLIIVADGDSWFDYPLPLIGHTDVADSLKSQATLTPAMMKLAHYGNATTILMGVTKRQRLIDYISEPVHGPIDVLMFSGGGNDLVGDQFRFWLENAADVNGDPTQGVNKELLRDILGIVNGAYLELIRIRNRYASNATILLHAYDFAIPTGIGACPFAGPWLRPSLVEQGWPDIVQGRHIVKAILEAFKSRLKDLCAANQNVVLVETQGTLSSSDWANELHPTPDGFGKIAARFRSTLQSIPKFRNRI</sequence>
<evidence type="ECO:0008006" key="3">
    <source>
        <dbReference type="Google" id="ProtNLM"/>
    </source>
</evidence>
<dbReference type="STRING" id="667676.SAMN05192539_10672"/>
<accession>A0A1H7EHC8</accession>
<dbReference type="Proteomes" id="UP000198866">
    <property type="component" value="Unassembled WGS sequence"/>
</dbReference>
<reference evidence="2" key="1">
    <citation type="submission" date="2016-10" db="EMBL/GenBank/DDBJ databases">
        <authorList>
            <person name="Varghese N."/>
            <person name="Submissions S."/>
        </authorList>
    </citation>
    <scope>NUCLEOTIDE SEQUENCE [LARGE SCALE GENOMIC DNA]</scope>
    <source>
        <strain evidence="2">LMG 26031</strain>
    </source>
</reference>
<gene>
    <name evidence="1" type="ORF">SAMN05192539_10672</name>
</gene>